<keyword evidence="2" id="KW-1185">Reference proteome</keyword>
<protein>
    <submittedName>
        <fullName evidence="1">Uncharacterized protein</fullName>
    </submittedName>
</protein>
<proteinExistence type="predicted"/>
<dbReference type="Proteomes" id="UP001346149">
    <property type="component" value="Unassembled WGS sequence"/>
</dbReference>
<organism evidence="1 2">
    <name type="scientific">Trapa natans</name>
    <name type="common">Water chestnut</name>
    <dbReference type="NCBI Taxonomy" id="22666"/>
    <lineage>
        <taxon>Eukaryota</taxon>
        <taxon>Viridiplantae</taxon>
        <taxon>Streptophyta</taxon>
        <taxon>Embryophyta</taxon>
        <taxon>Tracheophyta</taxon>
        <taxon>Spermatophyta</taxon>
        <taxon>Magnoliopsida</taxon>
        <taxon>eudicotyledons</taxon>
        <taxon>Gunneridae</taxon>
        <taxon>Pentapetalae</taxon>
        <taxon>rosids</taxon>
        <taxon>malvids</taxon>
        <taxon>Myrtales</taxon>
        <taxon>Lythraceae</taxon>
        <taxon>Trapa</taxon>
    </lineage>
</organism>
<dbReference type="EMBL" id="JAXQNO010000007">
    <property type="protein sequence ID" value="KAK4795424.1"/>
    <property type="molecule type" value="Genomic_DNA"/>
</dbReference>
<gene>
    <name evidence="1" type="ORF">SAY86_013418</name>
</gene>
<evidence type="ECO:0000313" key="2">
    <source>
        <dbReference type="Proteomes" id="UP001346149"/>
    </source>
</evidence>
<name>A0AAN7R833_TRANT</name>
<dbReference type="AlphaFoldDB" id="A0AAN7R833"/>
<evidence type="ECO:0000313" key="1">
    <source>
        <dbReference type="EMBL" id="KAK4795424.1"/>
    </source>
</evidence>
<sequence length="84" mass="9336">MENWFFSYVLAESKGKKEIEALLTSGKHVALGKKEKAGGSARDASLFILFGPENRLLWAQQSSIPYNSDCCLFGPKRKKKSLIA</sequence>
<reference evidence="1 2" key="1">
    <citation type="journal article" date="2023" name="Hortic Res">
        <title>Pangenome of water caltrop reveals structural variations and asymmetric subgenome divergence after allopolyploidization.</title>
        <authorList>
            <person name="Zhang X."/>
            <person name="Chen Y."/>
            <person name="Wang L."/>
            <person name="Yuan Y."/>
            <person name="Fang M."/>
            <person name="Shi L."/>
            <person name="Lu R."/>
            <person name="Comes H.P."/>
            <person name="Ma Y."/>
            <person name="Chen Y."/>
            <person name="Huang G."/>
            <person name="Zhou Y."/>
            <person name="Zheng Z."/>
            <person name="Qiu Y."/>
        </authorList>
    </citation>
    <scope>NUCLEOTIDE SEQUENCE [LARGE SCALE GENOMIC DNA]</scope>
    <source>
        <strain evidence="1">F231</strain>
    </source>
</reference>
<accession>A0AAN7R833</accession>
<comment type="caution">
    <text evidence="1">The sequence shown here is derived from an EMBL/GenBank/DDBJ whole genome shotgun (WGS) entry which is preliminary data.</text>
</comment>